<dbReference type="Pfam" id="PF23544">
    <property type="entry name" value="AtuA_ferredoxin"/>
    <property type="match status" value="1"/>
</dbReference>
<organism evidence="2 3">
    <name type="scientific">Modicisalibacter muralis</name>
    <dbReference type="NCBI Taxonomy" id="119000"/>
    <lineage>
        <taxon>Bacteria</taxon>
        <taxon>Pseudomonadati</taxon>
        <taxon>Pseudomonadota</taxon>
        <taxon>Gammaproteobacteria</taxon>
        <taxon>Oceanospirillales</taxon>
        <taxon>Halomonadaceae</taxon>
        <taxon>Modicisalibacter</taxon>
    </lineage>
</organism>
<evidence type="ECO:0000259" key="1">
    <source>
        <dbReference type="Pfam" id="PF23544"/>
    </source>
</evidence>
<sequence>MSQAEIHQGPATAPLHRLAHSRAGDKGNRLNLSLFAYRPEAYSALVEQVTEARVQALLAHRGASRVRRYLMPNLAGMNFVIDDVLQGGVNGALNLDGHGKTLSFLLLGMSVTVDAGLLLGET</sequence>
<protein>
    <recommendedName>
        <fullName evidence="1">AtuA-like ferredoxin-fold domain-containing protein</fullName>
    </recommendedName>
</protein>
<dbReference type="EMBL" id="FNGI01000004">
    <property type="protein sequence ID" value="SDL50513.1"/>
    <property type="molecule type" value="Genomic_DNA"/>
</dbReference>
<name>A0A1G9KM57_9GAMM</name>
<gene>
    <name evidence="2" type="ORF">SAMN05661010_01829</name>
</gene>
<feature type="domain" description="AtuA-like ferredoxin-fold" evidence="1">
    <location>
        <begin position="14"/>
        <end position="111"/>
    </location>
</feature>
<accession>A0A1G9KM57</accession>
<dbReference type="Proteomes" id="UP000198654">
    <property type="component" value="Unassembled WGS sequence"/>
</dbReference>
<dbReference type="AlphaFoldDB" id="A0A1G9KM57"/>
<dbReference type="STRING" id="119000.SAMN05661010_01829"/>
<dbReference type="InterPro" id="IPR056362">
    <property type="entry name" value="AtuA-like_ferredoxin_dom"/>
</dbReference>
<dbReference type="RefSeq" id="WP_089727744.1">
    <property type="nucleotide sequence ID" value="NZ_FNGI01000004.1"/>
</dbReference>
<dbReference type="OrthoDB" id="21390at2"/>
<evidence type="ECO:0000313" key="2">
    <source>
        <dbReference type="EMBL" id="SDL50513.1"/>
    </source>
</evidence>
<dbReference type="PANTHER" id="PTHR47708">
    <property type="match status" value="1"/>
</dbReference>
<proteinExistence type="predicted"/>
<dbReference type="PANTHER" id="PTHR47708:SF2">
    <property type="entry name" value="SI:CH73-132F6.5"/>
    <property type="match status" value="1"/>
</dbReference>
<evidence type="ECO:0000313" key="3">
    <source>
        <dbReference type="Proteomes" id="UP000198654"/>
    </source>
</evidence>
<keyword evidence="3" id="KW-1185">Reference proteome</keyword>
<reference evidence="2 3" key="1">
    <citation type="submission" date="2016-10" db="EMBL/GenBank/DDBJ databases">
        <authorList>
            <person name="de Groot N.N."/>
        </authorList>
    </citation>
    <scope>NUCLEOTIDE SEQUENCE [LARGE SCALE GENOMIC DNA]</scope>
    <source>
        <strain evidence="2 3">DSM 14789</strain>
    </source>
</reference>